<evidence type="ECO:0000256" key="8">
    <source>
        <dbReference type="ARBA" id="ARBA00023136"/>
    </source>
</evidence>
<feature type="region of interest" description="Disordered" evidence="10">
    <location>
        <begin position="322"/>
        <end position="469"/>
    </location>
</feature>
<evidence type="ECO:0000313" key="12">
    <source>
        <dbReference type="EMBL" id="GIQ62924.1"/>
    </source>
</evidence>
<keyword evidence="5" id="KW-0133">Cell shape</keyword>
<dbReference type="SUPFAM" id="SSF56601">
    <property type="entry name" value="beta-lactamase/transpeptidase-like"/>
    <property type="match status" value="1"/>
</dbReference>
<dbReference type="Pfam" id="PF00905">
    <property type="entry name" value="Transpeptidase"/>
    <property type="match status" value="1"/>
</dbReference>
<evidence type="ECO:0000256" key="6">
    <source>
        <dbReference type="ARBA" id="ARBA00022984"/>
    </source>
</evidence>
<keyword evidence="3" id="KW-0808">Transferase</keyword>
<keyword evidence="4" id="KW-0812">Transmembrane</keyword>
<organism evidence="12 13">
    <name type="scientific">Paenibacillus cisolokensis</name>
    <dbReference type="NCBI Taxonomy" id="1658519"/>
    <lineage>
        <taxon>Bacteria</taxon>
        <taxon>Bacillati</taxon>
        <taxon>Bacillota</taxon>
        <taxon>Bacilli</taxon>
        <taxon>Bacillales</taxon>
        <taxon>Paenibacillaceae</taxon>
        <taxon>Paenibacillus</taxon>
    </lineage>
</organism>
<keyword evidence="1" id="KW-1003">Cell membrane</keyword>
<dbReference type="InterPro" id="IPR036116">
    <property type="entry name" value="FN3_sf"/>
</dbReference>
<evidence type="ECO:0000256" key="2">
    <source>
        <dbReference type="ARBA" id="ARBA00022676"/>
    </source>
</evidence>
<dbReference type="EMBL" id="BOVJ01000048">
    <property type="protein sequence ID" value="GIQ62924.1"/>
    <property type="molecule type" value="Genomic_DNA"/>
</dbReference>
<keyword evidence="13" id="KW-1185">Reference proteome</keyword>
<dbReference type="Proteomes" id="UP000680304">
    <property type="component" value="Unassembled WGS sequence"/>
</dbReference>
<dbReference type="InterPro" id="IPR001460">
    <property type="entry name" value="PCN-bd_Tpept"/>
</dbReference>
<keyword evidence="8" id="KW-0472">Membrane</keyword>
<dbReference type="PROSITE" id="PS50853">
    <property type="entry name" value="FN3"/>
    <property type="match status" value="1"/>
</dbReference>
<feature type="domain" description="Fibronectin type-III" evidence="11">
    <location>
        <begin position="227"/>
        <end position="322"/>
    </location>
</feature>
<keyword evidence="9" id="KW-0961">Cell wall biogenesis/degradation</keyword>
<dbReference type="Gene3D" id="3.40.710.10">
    <property type="entry name" value="DD-peptidase/beta-lactamase superfamily"/>
    <property type="match status" value="1"/>
</dbReference>
<accession>A0ABQ4N447</accession>
<dbReference type="PANTHER" id="PTHR32282">
    <property type="entry name" value="BINDING PROTEIN TRANSPEPTIDASE, PUTATIVE-RELATED"/>
    <property type="match status" value="1"/>
</dbReference>
<keyword evidence="2" id="KW-0328">Glycosyltransferase</keyword>
<evidence type="ECO:0000313" key="13">
    <source>
        <dbReference type="Proteomes" id="UP000680304"/>
    </source>
</evidence>
<keyword evidence="7" id="KW-1133">Transmembrane helix</keyword>
<evidence type="ECO:0000256" key="10">
    <source>
        <dbReference type="SAM" id="MobiDB-lite"/>
    </source>
</evidence>
<name>A0ABQ4N447_9BACL</name>
<dbReference type="InterPro" id="IPR050396">
    <property type="entry name" value="Glycosyltr_51/Transpeptidase"/>
</dbReference>
<dbReference type="InterPro" id="IPR013783">
    <property type="entry name" value="Ig-like_fold"/>
</dbReference>
<evidence type="ECO:0000256" key="4">
    <source>
        <dbReference type="ARBA" id="ARBA00022692"/>
    </source>
</evidence>
<dbReference type="InterPro" id="IPR003961">
    <property type="entry name" value="FN3_dom"/>
</dbReference>
<evidence type="ECO:0000256" key="1">
    <source>
        <dbReference type="ARBA" id="ARBA00022475"/>
    </source>
</evidence>
<dbReference type="InterPro" id="IPR012338">
    <property type="entry name" value="Beta-lactam/transpept-like"/>
</dbReference>
<dbReference type="SUPFAM" id="SSF49265">
    <property type="entry name" value="Fibronectin type III"/>
    <property type="match status" value="1"/>
</dbReference>
<evidence type="ECO:0000256" key="9">
    <source>
        <dbReference type="ARBA" id="ARBA00023316"/>
    </source>
</evidence>
<protein>
    <recommendedName>
        <fullName evidence="11">Fibronectin type-III domain-containing protein</fullName>
    </recommendedName>
</protein>
<evidence type="ECO:0000256" key="3">
    <source>
        <dbReference type="ARBA" id="ARBA00022679"/>
    </source>
</evidence>
<dbReference type="PANTHER" id="PTHR32282:SF32">
    <property type="entry name" value="PENICILLIN-BINDING PROTEIN 2A"/>
    <property type="match status" value="1"/>
</dbReference>
<sequence length="469" mass="49605">MKYIGPVSMKQALKESRNLPAVWLLNEIGVEKGVEFANRLGFNLDESDRNLSIALGGLTYGVTPLQMAVGYSAFANEGMEVDAHAIRKIVNGNNSTIYEYKAPEPKRLMSKETAWYMTEMLQAVVQEEGGTGRRARIDRPVAGKTGTTQHGIPGFESSANRDIWFVGYTPEWTAAVWMGYDKTDREHVLKEGSGTAAAMFSTVMSEALRGVPSSGFGKPEGVKEAAPPSRPSGLTAYYDAESKSVKLSWNGVDGDNIVYRVYRKAVSNSEFVRLLDMVGATGAEDTNVAPGMAYQYYITAYDAQSNLESSPSDRLTVEVEEEIIVPEEPEQPITEEPPVELPDTDDGNADVPPDDGNTNTPGGQGEDGSSQDGTPPDGGAQTPGENGEGQQPDGSVTPPPTDGGGNEPPGTDDGNAPGTDGGNAPGTETPPPADEAGSGTGSVQSLDLPGPAADAPERGNGGRQSRERQ</sequence>
<keyword evidence="6" id="KW-0573">Peptidoglycan synthesis</keyword>
<evidence type="ECO:0000256" key="7">
    <source>
        <dbReference type="ARBA" id="ARBA00022989"/>
    </source>
</evidence>
<proteinExistence type="predicted"/>
<evidence type="ECO:0000259" key="11">
    <source>
        <dbReference type="PROSITE" id="PS50853"/>
    </source>
</evidence>
<reference evidence="12 13" key="1">
    <citation type="submission" date="2021-04" db="EMBL/GenBank/DDBJ databases">
        <title>Draft genome sequence of Paenibacillus cisolokensis, LC2-13A.</title>
        <authorList>
            <person name="Uke A."/>
            <person name="Chhe C."/>
            <person name="Baramee S."/>
            <person name="Kosugi A."/>
        </authorList>
    </citation>
    <scope>NUCLEOTIDE SEQUENCE [LARGE SCALE GENOMIC DNA]</scope>
    <source>
        <strain evidence="12 13">LC2-13A</strain>
    </source>
</reference>
<evidence type="ECO:0000256" key="5">
    <source>
        <dbReference type="ARBA" id="ARBA00022960"/>
    </source>
</evidence>
<dbReference type="Gene3D" id="2.60.40.10">
    <property type="entry name" value="Immunoglobulins"/>
    <property type="match status" value="1"/>
</dbReference>
<gene>
    <name evidence="12" type="ORF">PACILC2_14920</name>
</gene>
<comment type="caution">
    <text evidence="12">The sequence shown here is derived from an EMBL/GenBank/DDBJ whole genome shotgun (WGS) entry which is preliminary data.</text>
</comment>